<dbReference type="Proteomes" id="UP000078348">
    <property type="component" value="Unassembled WGS sequence"/>
</dbReference>
<dbReference type="GO" id="GO:0031267">
    <property type="term" value="F:small GTPase binding"/>
    <property type="evidence" value="ECO:0007669"/>
    <property type="project" value="InterPro"/>
</dbReference>
<dbReference type="InterPro" id="IPR039789">
    <property type="entry name" value="CYRI"/>
</dbReference>
<comment type="similarity">
    <text evidence="2">Belongs to the CYRI family.</text>
</comment>
<evidence type="ECO:0000313" key="7">
    <source>
        <dbReference type="Proteomes" id="UP000078348"/>
    </source>
</evidence>
<dbReference type="PANTHER" id="PTHR12422">
    <property type="entry name" value="GH09096P"/>
    <property type="match status" value="1"/>
</dbReference>
<sequence length="298" mass="33490">MGFCTCGETEQHHIELPVGDDAIVGDVAQEYASLQKESTQLIDKLRNISPISADAKASLSNTQDVEKQLLAVKSLEPSVQIISQIQPVSAQICKGVTDILQMLMDNEDWEEDKAHIQSLLWCFYFCIVFDSVKLSTPQIHNTLYFYRRCIPKVQSVYTLPLKESDSGDLTFFLAENNPMQKKLVNSLNKERKEEITKILATLCNSIVYALASRFGILSDSVRSFYCYTLTSMLLILDCLWNQGIFKNGMIKIGKAVSELVNSSAIGKECLSYLRYGSRTFPLNTTPSSIRRAILKNTD</sequence>
<keyword evidence="7" id="KW-1185">Reference proteome</keyword>
<proteinExistence type="inferred from homology"/>
<evidence type="ECO:0000256" key="1">
    <source>
        <dbReference type="ARBA" id="ARBA00004635"/>
    </source>
</evidence>
<dbReference type="GO" id="GO:0016020">
    <property type="term" value="C:membrane"/>
    <property type="evidence" value="ECO:0007669"/>
    <property type="project" value="UniProtKB-SubCell"/>
</dbReference>
<evidence type="ECO:0000259" key="5">
    <source>
        <dbReference type="Pfam" id="PF07159"/>
    </source>
</evidence>
<comment type="caution">
    <text evidence="6">The sequence shown here is derived from an EMBL/GenBank/DDBJ whole genome shotgun (WGS) entry which is preliminary data.</text>
</comment>
<dbReference type="GO" id="GO:0030833">
    <property type="term" value="P:regulation of actin filament polymerization"/>
    <property type="evidence" value="ECO:0007669"/>
    <property type="project" value="InterPro"/>
</dbReference>
<accession>A0A196SP09</accession>
<dbReference type="STRING" id="478820.A0A196SP09"/>
<reference evidence="6 7" key="1">
    <citation type="submission" date="2016-05" db="EMBL/GenBank/DDBJ databases">
        <title>Nuclear genome of Blastocystis sp. subtype 1 NandII.</title>
        <authorList>
            <person name="Gentekaki E."/>
            <person name="Curtis B."/>
            <person name="Stairs C."/>
            <person name="Eme L."/>
            <person name="Herman E."/>
            <person name="Klimes V."/>
            <person name="Arias M.C."/>
            <person name="Elias M."/>
            <person name="Hilliou F."/>
            <person name="Klute M."/>
            <person name="Malik S.-B."/>
            <person name="Pightling A."/>
            <person name="Rachubinski R."/>
            <person name="Salas D."/>
            <person name="Schlacht A."/>
            <person name="Suga H."/>
            <person name="Archibald J."/>
            <person name="Ball S.G."/>
            <person name="Clark G."/>
            <person name="Dacks J."/>
            <person name="Van Der Giezen M."/>
            <person name="Tsaousis A."/>
            <person name="Roger A."/>
        </authorList>
    </citation>
    <scope>NUCLEOTIDE SEQUENCE [LARGE SCALE GENOMIC DNA]</scope>
    <source>
        <strain evidence="7">ATCC 50177 / NandII</strain>
    </source>
</reference>
<gene>
    <name evidence="6" type="ORF">AV274_0703</name>
</gene>
<dbReference type="InterPro" id="IPR009828">
    <property type="entry name" value="CYRIA/CYRIB_Rac1-bd"/>
</dbReference>
<keyword evidence="3" id="KW-0472">Membrane</keyword>
<name>A0A196SP09_BLAHN</name>
<organism evidence="6 7">
    <name type="scientific">Blastocystis sp. subtype 1 (strain ATCC 50177 / NandII)</name>
    <dbReference type="NCBI Taxonomy" id="478820"/>
    <lineage>
        <taxon>Eukaryota</taxon>
        <taxon>Sar</taxon>
        <taxon>Stramenopiles</taxon>
        <taxon>Bigyra</taxon>
        <taxon>Opalozoa</taxon>
        <taxon>Opalinata</taxon>
        <taxon>Blastocystidae</taxon>
        <taxon>Blastocystis</taxon>
    </lineage>
</organism>
<keyword evidence="4" id="KW-0449">Lipoprotein</keyword>
<evidence type="ECO:0000256" key="3">
    <source>
        <dbReference type="ARBA" id="ARBA00023136"/>
    </source>
</evidence>
<dbReference type="EMBL" id="LXWW01000025">
    <property type="protein sequence ID" value="OAO17564.1"/>
    <property type="molecule type" value="Genomic_DNA"/>
</dbReference>
<protein>
    <recommendedName>
        <fullName evidence="5">CYRIA/CYRIB Rac1 binding domain-containing protein</fullName>
    </recommendedName>
</protein>
<dbReference type="Pfam" id="PF07159">
    <property type="entry name" value="CYRIA-B_Rac1-bd"/>
    <property type="match status" value="1"/>
</dbReference>
<evidence type="ECO:0000256" key="2">
    <source>
        <dbReference type="ARBA" id="ARBA00005778"/>
    </source>
</evidence>
<dbReference type="OrthoDB" id="60973at2759"/>
<dbReference type="AlphaFoldDB" id="A0A196SP09"/>
<feature type="domain" description="CYRIA/CYRIB Rac1 binding" evidence="5">
    <location>
        <begin position="31"/>
        <end position="290"/>
    </location>
</feature>
<evidence type="ECO:0000256" key="4">
    <source>
        <dbReference type="ARBA" id="ARBA00023288"/>
    </source>
</evidence>
<comment type="subcellular location">
    <subcellularLocation>
        <location evidence="1">Membrane</location>
        <topology evidence="1">Lipid-anchor</topology>
    </subcellularLocation>
</comment>
<evidence type="ECO:0000313" key="6">
    <source>
        <dbReference type="EMBL" id="OAO17564.1"/>
    </source>
</evidence>